<reference evidence="2 3" key="1">
    <citation type="submission" date="2019-05" db="EMBL/GenBank/DDBJ databases">
        <title>Another draft genome of Portunus trituberculatus and its Hox gene families provides insights of decapod evolution.</title>
        <authorList>
            <person name="Jeong J.-H."/>
            <person name="Song I."/>
            <person name="Kim S."/>
            <person name="Choi T."/>
            <person name="Kim D."/>
            <person name="Ryu S."/>
            <person name="Kim W."/>
        </authorList>
    </citation>
    <scope>NUCLEOTIDE SEQUENCE [LARGE SCALE GENOMIC DNA]</scope>
    <source>
        <tissue evidence="2">Muscle</tissue>
    </source>
</reference>
<accession>A0A5B7IC57</accession>
<dbReference type="Proteomes" id="UP000324222">
    <property type="component" value="Unassembled WGS sequence"/>
</dbReference>
<evidence type="ECO:0000256" key="1">
    <source>
        <dbReference type="SAM" id="MobiDB-lite"/>
    </source>
</evidence>
<keyword evidence="3" id="KW-1185">Reference proteome</keyword>
<name>A0A5B7IC57_PORTR</name>
<organism evidence="2 3">
    <name type="scientific">Portunus trituberculatus</name>
    <name type="common">Swimming crab</name>
    <name type="synonym">Neptunus trituberculatus</name>
    <dbReference type="NCBI Taxonomy" id="210409"/>
    <lineage>
        <taxon>Eukaryota</taxon>
        <taxon>Metazoa</taxon>
        <taxon>Ecdysozoa</taxon>
        <taxon>Arthropoda</taxon>
        <taxon>Crustacea</taxon>
        <taxon>Multicrustacea</taxon>
        <taxon>Malacostraca</taxon>
        <taxon>Eumalacostraca</taxon>
        <taxon>Eucarida</taxon>
        <taxon>Decapoda</taxon>
        <taxon>Pleocyemata</taxon>
        <taxon>Brachyura</taxon>
        <taxon>Eubrachyura</taxon>
        <taxon>Portunoidea</taxon>
        <taxon>Portunidae</taxon>
        <taxon>Portuninae</taxon>
        <taxon>Portunus</taxon>
    </lineage>
</organism>
<sequence>MNDVGGVVRVVRVVRGDDEMRGEGKMKREVRSVTYTPNEAQEQMSEETKEREKITPQKTEIYEK</sequence>
<gene>
    <name evidence="2" type="ORF">E2C01_072718</name>
</gene>
<dbReference type="AlphaFoldDB" id="A0A5B7IC57"/>
<evidence type="ECO:0000313" key="2">
    <source>
        <dbReference type="EMBL" id="MPC78234.1"/>
    </source>
</evidence>
<protein>
    <submittedName>
        <fullName evidence="2">Uncharacterized protein</fullName>
    </submittedName>
</protein>
<proteinExistence type="predicted"/>
<dbReference type="EMBL" id="VSRR010047926">
    <property type="protein sequence ID" value="MPC78234.1"/>
    <property type="molecule type" value="Genomic_DNA"/>
</dbReference>
<comment type="caution">
    <text evidence="2">The sequence shown here is derived from an EMBL/GenBank/DDBJ whole genome shotgun (WGS) entry which is preliminary data.</text>
</comment>
<feature type="compositionally biased region" description="Basic and acidic residues" evidence="1">
    <location>
        <begin position="46"/>
        <end position="64"/>
    </location>
</feature>
<evidence type="ECO:0000313" key="3">
    <source>
        <dbReference type="Proteomes" id="UP000324222"/>
    </source>
</evidence>
<feature type="region of interest" description="Disordered" evidence="1">
    <location>
        <begin position="37"/>
        <end position="64"/>
    </location>
</feature>